<dbReference type="PANTHER" id="PTHR46009:SF1">
    <property type="entry name" value="VACUOLAR PROTEIN SORTING-ASSOCIATED PROTEIN VTA1 HOMOLOG"/>
    <property type="match status" value="1"/>
</dbReference>
<name>A0A7S3QR61_DUNTE</name>
<gene>
    <name evidence="4" type="ORF">DTER00134_LOCUS5286</name>
</gene>
<dbReference type="PANTHER" id="PTHR46009">
    <property type="entry name" value="VACUOLAR PROTEIN SORTING-ASSOCIATED PROTEIN VTA1 HOMOLOG"/>
    <property type="match status" value="1"/>
</dbReference>
<keyword evidence="2" id="KW-0472">Membrane</keyword>
<protein>
    <recommendedName>
        <fullName evidence="3">Vta1/callose synthase N-terminal domain-containing protein</fullName>
    </recommendedName>
</protein>
<evidence type="ECO:0000256" key="1">
    <source>
        <dbReference type="ARBA" id="ARBA00004308"/>
    </source>
</evidence>
<reference evidence="4" key="1">
    <citation type="submission" date="2021-01" db="EMBL/GenBank/DDBJ databases">
        <authorList>
            <person name="Corre E."/>
            <person name="Pelletier E."/>
            <person name="Niang G."/>
            <person name="Scheremetjew M."/>
            <person name="Finn R."/>
            <person name="Kale V."/>
            <person name="Holt S."/>
            <person name="Cochrane G."/>
            <person name="Meng A."/>
            <person name="Brown T."/>
            <person name="Cohen L."/>
        </authorList>
    </citation>
    <scope>NUCLEOTIDE SEQUENCE</scope>
    <source>
        <strain evidence="4">CCMP1320</strain>
    </source>
</reference>
<dbReference type="GO" id="GO:0032511">
    <property type="term" value="P:late endosome to vacuole transport via multivesicular body sorting pathway"/>
    <property type="evidence" value="ECO:0007669"/>
    <property type="project" value="InterPro"/>
</dbReference>
<dbReference type="InterPro" id="IPR023175">
    <property type="entry name" value="Vta1/CALS_N_sf"/>
</dbReference>
<comment type="subcellular location">
    <subcellularLocation>
        <location evidence="1">Endomembrane system</location>
    </subcellularLocation>
</comment>
<accession>A0A7S3QR61</accession>
<dbReference type="Pfam" id="PF04652">
    <property type="entry name" value="Vta1"/>
    <property type="match status" value="1"/>
</dbReference>
<feature type="domain" description="Vta1/callose synthase N-terminal" evidence="3">
    <location>
        <begin position="14"/>
        <end position="150"/>
    </location>
</feature>
<sequence length="257" mass="28006">MDPGPDLEEQKKLIVPFMQRAQEIQNADPKVAYYCRLYAVDLALKFQQRAKEINGLVMAALAALEKDKARLQLDKESDKVHCEVFALRIFGNADRVDRLGKADMNTSKAFYAASFFIEILNQFQELDGDMASKQKYAAWRASEIRKALREGRPPLPPTQEEKEAAEVEGDFAALDQSMSTQFTMPTPPSEGLSGLNIAGANVAPAPPSISSAASFETATPSASGVQRFWQGSPVLFCASEGSPVENGTVGCVQPGNR</sequence>
<organism evidence="4">
    <name type="scientific">Dunaliella tertiolecta</name>
    <name type="common">Green alga</name>
    <dbReference type="NCBI Taxonomy" id="3047"/>
    <lineage>
        <taxon>Eukaryota</taxon>
        <taxon>Viridiplantae</taxon>
        <taxon>Chlorophyta</taxon>
        <taxon>core chlorophytes</taxon>
        <taxon>Chlorophyceae</taxon>
        <taxon>CS clade</taxon>
        <taxon>Chlamydomonadales</taxon>
        <taxon>Dunaliellaceae</taxon>
        <taxon>Dunaliella</taxon>
    </lineage>
</organism>
<dbReference type="GO" id="GO:0005771">
    <property type="term" value="C:multivesicular body"/>
    <property type="evidence" value="ECO:0007669"/>
    <property type="project" value="TreeGrafter"/>
</dbReference>
<evidence type="ECO:0000313" key="4">
    <source>
        <dbReference type="EMBL" id="CAE0490215.1"/>
    </source>
</evidence>
<dbReference type="EMBL" id="HBIP01009559">
    <property type="protein sequence ID" value="CAE0490215.1"/>
    <property type="molecule type" value="Transcribed_RNA"/>
</dbReference>
<dbReference type="AlphaFoldDB" id="A0A7S3QR61"/>
<dbReference type="InterPro" id="IPR044538">
    <property type="entry name" value="Vta1-like"/>
</dbReference>
<evidence type="ECO:0000259" key="3">
    <source>
        <dbReference type="Pfam" id="PF04652"/>
    </source>
</evidence>
<evidence type="ECO:0000256" key="2">
    <source>
        <dbReference type="ARBA" id="ARBA00023136"/>
    </source>
</evidence>
<dbReference type="Gene3D" id="1.25.40.270">
    <property type="entry name" value="Vacuolar protein sorting-associated protein vta1"/>
    <property type="match status" value="1"/>
</dbReference>
<proteinExistence type="predicted"/>
<dbReference type="InterPro" id="IPR039431">
    <property type="entry name" value="Vta1/CALS_N"/>
</dbReference>